<dbReference type="Pfam" id="PF06296">
    <property type="entry name" value="RelE"/>
    <property type="match status" value="1"/>
</dbReference>
<proteinExistence type="predicted"/>
<comment type="caution">
    <text evidence="1">The sequence shown here is derived from an EMBL/GenBank/DDBJ whole genome shotgun (WGS) entry which is preliminary data.</text>
</comment>
<evidence type="ECO:0008006" key="3">
    <source>
        <dbReference type="Google" id="ProtNLM"/>
    </source>
</evidence>
<organism evidence="1 2">
    <name type="scientific">Skermanella aerolata</name>
    <dbReference type="NCBI Taxonomy" id="393310"/>
    <lineage>
        <taxon>Bacteria</taxon>
        <taxon>Pseudomonadati</taxon>
        <taxon>Pseudomonadota</taxon>
        <taxon>Alphaproteobacteria</taxon>
        <taxon>Rhodospirillales</taxon>
        <taxon>Azospirillaceae</taxon>
        <taxon>Skermanella</taxon>
    </lineage>
</organism>
<protein>
    <recommendedName>
        <fullName evidence="3">Toxin RelE</fullName>
    </recommendedName>
</protein>
<evidence type="ECO:0000313" key="2">
    <source>
        <dbReference type="Proteomes" id="UP000321523"/>
    </source>
</evidence>
<accession>A0A512E0W2</accession>
<dbReference type="AlphaFoldDB" id="A0A512E0W2"/>
<dbReference type="PIRSF" id="PIRSF039032">
    <property type="entry name" value="HigB-2"/>
    <property type="match status" value="1"/>
</dbReference>
<sequence length="127" mass="14299">MRHCRMIKFMKTKPITVVETSVFTRRADKILGEEGRKAVIDFLANNPLAGDEIPETGGVRKVRISARGKGKSGGARVIYYYLDDDMPLFALLIYGKDEQDDMTAEQKKIVSKLAASIKGSHRRRKVK</sequence>
<gene>
    <name evidence="1" type="ORF">SAE02_62280</name>
</gene>
<name>A0A512E0W2_9PROT</name>
<evidence type="ECO:0000313" key="1">
    <source>
        <dbReference type="EMBL" id="GEO42080.1"/>
    </source>
</evidence>
<dbReference type="Proteomes" id="UP000321523">
    <property type="component" value="Unassembled WGS sequence"/>
</dbReference>
<reference evidence="1 2" key="1">
    <citation type="submission" date="2019-07" db="EMBL/GenBank/DDBJ databases">
        <title>Whole genome shotgun sequence of Skermanella aerolata NBRC 106429.</title>
        <authorList>
            <person name="Hosoyama A."/>
            <person name="Uohara A."/>
            <person name="Ohji S."/>
            <person name="Ichikawa N."/>
        </authorList>
    </citation>
    <scope>NUCLEOTIDE SEQUENCE [LARGE SCALE GENOMIC DNA]</scope>
    <source>
        <strain evidence="1 2">NBRC 106429</strain>
    </source>
</reference>
<dbReference type="InterPro" id="IPR009387">
    <property type="entry name" value="HigB-2"/>
</dbReference>
<keyword evidence="2" id="KW-1185">Reference proteome</keyword>
<dbReference type="EMBL" id="BJYZ01000035">
    <property type="protein sequence ID" value="GEO42080.1"/>
    <property type="molecule type" value="Genomic_DNA"/>
</dbReference>